<comment type="caution">
    <text evidence="2">The sequence shown here is derived from an EMBL/GenBank/DDBJ whole genome shotgun (WGS) entry which is preliminary data.</text>
</comment>
<feature type="compositionally biased region" description="Polar residues" evidence="1">
    <location>
        <begin position="15"/>
        <end position="24"/>
    </location>
</feature>
<name>A0A6M1SFV7_9HYPH</name>
<dbReference type="Proteomes" id="UP000477849">
    <property type="component" value="Unassembled WGS sequence"/>
</dbReference>
<evidence type="ECO:0000313" key="3">
    <source>
        <dbReference type="Proteomes" id="UP000477849"/>
    </source>
</evidence>
<dbReference type="EMBL" id="JAAKZH010000006">
    <property type="protein sequence ID" value="NGO65636.1"/>
    <property type="molecule type" value="Genomic_DNA"/>
</dbReference>
<proteinExistence type="predicted"/>
<keyword evidence="3" id="KW-1185">Reference proteome</keyword>
<protein>
    <recommendedName>
        <fullName evidence="4">Alpha/beta hydrolase</fullName>
    </recommendedName>
</protein>
<organism evidence="2 3">
    <name type="scientific">Rhizobium daejeonense</name>
    <dbReference type="NCBI Taxonomy" id="240521"/>
    <lineage>
        <taxon>Bacteria</taxon>
        <taxon>Pseudomonadati</taxon>
        <taxon>Pseudomonadota</taxon>
        <taxon>Alphaproteobacteria</taxon>
        <taxon>Hyphomicrobiales</taxon>
        <taxon>Rhizobiaceae</taxon>
        <taxon>Rhizobium/Agrobacterium group</taxon>
        <taxon>Rhizobium</taxon>
    </lineage>
</organism>
<evidence type="ECO:0008006" key="4">
    <source>
        <dbReference type="Google" id="ProtNLM"/>
    </source>
</evidence>
<dbReference type="AlphaFoldDB" id="A0A6M1SFV7"/>
<evidence type="ECO:0000256" key="1">
    <source>
        <dbReference type="SAM" id="MobiDB-lite"/>
    </source>
</evidence>
<dbReference type="RefSeq" id="WP_163898711.1">
    <property type="nucleotide sequence ID" value="NZ_CP048426.1"/>
</dbReference>
<reference evidence="2 3" key="1">
    <citation type="submission" date="2020-02" db="EMBL/GenBank/DDBJ databases">
        <title>Genome sequence of the type strain CCBAU10050 of Rhizobium daejeonense.</title>
        <authorList>
            <person name="Gao J."/>
            <person name="Sun J."/>
        </authorList>
    </citation>
    <scope>NUCLEOTIDE SEQUENCE [LARGE SCALE GENOMIC DNA]</scope>
    <source>
        <strain evidence="2 3">CCBAU10050</strain>
    </source>
</reference>
<feature type="region of interest" description="Disordered" evidence="1">
    <location>
        <begin position="1"/>
        <end position="28"/>
    </location>
</feature>
<gene>
    <name evidence="2" type="ORF">G6N76_18350</name>
</gene>
<dbReference type="SUPFAM" id="SSF53474">
    <property type="entry name" value="alpha/beta-Hydrolases"/>
    <property type="match status" value="1"/>
</dbReference>
<sequence length="68" mass="7816">MAYRRRERRQEDCGVSNQQPTTAPERSMDIHKAVPGSKLHVFRDCGHLPSIEKPDETIALLRSWLGRS</sequence>
<accession>A0A6M1SFV7</accession>
<evidence type="ECO:0000313" key="2">
    <source>
        <dbReference type="EMBL" id="NGO65636.1"/>
    </source>
</evidence>
<dbReference type="InterPro" id="IPR029058">
    <property type="entry name" value="AB_hydrolase_fold"/>
</dbReference>
<dbReference type="Gene3D" id="3.40.50.1820">
    <property type="entry name" value="alpha/beta hydrolase"/>
    <property type="match status" value="1"/>
</dbReference>